<name>A0A328AK01_9CAUL</name>
<keyword evidence="2" id="KW-1185">Reference proteome</keyword>
<dbReference type="Proteomes" id="UP000249254">
    <property type="component" value="Unassembled WGS sequence"/>
</dbReference>
<dbReference type="EMBL" id="QFYQ01000001">
    <property type="protein sequence ID" value="RAK54801.1"/>
    <property type="molecule type" value="Genomic_DNA"/>
</dbReference>
<dbReference type="OrthoDB" id="5177824at2"/>
<evidence type="ECO:0000313" key="2">
    <source>
        <dbReference type="Proteomes" id="UP000249254"/>
    </source>
</evidence>
<comment type="caution">
    <text evidence="1">The sequence shown here is derived from an EMBL/GenBank/DDBJ whole genome shotgun (WGS) entry which is preliminary data.</text>
</comment>
<sequence length="223" mass="24452">MSFFEVLARETAAERNLLFTVPQILDGLQGKISRETYVLYLAQAYHHVSHTVPLLRLAAREMDDSRARFRDALLEYVEEETGHEQWILRDIANAGGDAEAVRASGPAPQTAAMVAYAYDYVSHVNPMGLFGMIFVLEGTSIALATSGASAVAESLGLGPECFSYLTSHGSLDQQHMAFFAELMGQVDDAADQAAVIEVARNVFRLFADMFRAIPHERSIAHVA</sequence>
<proteinExistence type="predicted"/>
<organism evidence="1 2">
    <name type="scientific">Phenylobacterium soli</name>
    <dbReference type="NCBI Taxonomy" id="2170551"/>
    <lineage>
        <taxon>Bacteria</taxon>
        <taxon>Pseudomonadati</taxon>
        <taxon>Pseudomonadota</taxon>
        <taxon>Alphaproteobacteria</taxon>
        <taxon>Caulobacterales</taxon>
        <taxon>Caulobacteraceae</taxon>
        <taxon>Phenylobacterium</taxon>
    </lineage>
</organism>
<dbReference type="Pfam" id="PF14518">
    <property type="entry name" value="Haem_oxygenas_2"/>
    <property type="match status" value="1"/>
</dbReference>
<dbReference type="InterPro" id="IPR016084">
    <property type="entry name" value="Haem_Oase-like_multi-hlx"/>
</dbReference>
<dbReference type="Gene3D" id="1.20.910.10">
    <property type="entry name" value="Heme oxygenase-like"/>
    <property type="match status" value="1"/>
</dbReference>
<dbReference type="RefSeq" id="WP_111528551.1">
    <property type="nucleotide sequence ID" value="NZ_JBHRSG010000004.1"/>
</dbReference>
<accession>A0A328AK01</accession>
<protein>
    <submittedName>
        <fullName evidence="1">Biliverdin-producing heme oxygenase</fullName>
    </submittedName>
</protein>
<dbReference type="AlphaFoldDB" id="A0A328AK01"/>
<evidence type="ECO:0000313" key="1">
    <source>
        <dbReference type="EMBL" id="RAK54801.1"/>
    </source>
</evidence>
<gene>
    <name evidence="1" type="ORF">DJ017_09815</name>
</gene>
<dbReference type="SUPFAM" id="SSF48613">
    <property type="entry name" value="Heme oxygenase-like"/>
    <property type="match status" value="1"/>
</dbReference>
<reference evidence="2" key="1">
    <citation type="submission" date="2018-05" db="EMBL/GenBank/DDBJ databases">
        <authorList>
            <person name="Li X."/>
        </authorList>
    </citation>
    <scope>NUCLEOTIDE SEQUENCE [LARGE SCALE GENOMIC DNA]</scope>
    <source>
        <strain evidence="2">LX32</strain>
    </source>
</reference>
<dbReference type="SMART" id="SM01236">
    <property type="entry name" value="Haem_oxygenase_2"/>
    <property type="match status" value="1"/>
</dbReference>